<feature type="compositionally biased region" description="Acidic residues" evidence="1">
    <location>
        <begin position="2096"/>
        <end position="2106"/>
    </location>
</feature>
<gene>
    <name evidence="2" type="ORF">EVOR1521_LOCUS26639</name>
</gene>
<dbReference type="Proteomes" id="UP001178507">
    <property type="component" value="Unassembled WGS sequence"/>
</dbReference>
<feature type="compositionally biased region" description="Polar residues" evidence="1">
    <location>
        <begin position="2189"/>
        <end position="2198"/>
    </location>
</feature>
<accession>A0AA36NHR2</accession>
<protein>
    <submittedName>
        <fullName evidence="2">Uncharacterized protein</fullName>
    </submittedName>
</protein>
<feature type="compositionally biased region" description="Basic and acidic residues" evidence="1">
    <location>
        <begin position="2140"/>
        <end position="2152"/>
    </location>
</feature>
<dbReference type="EMBL" id="CAUJNA010003525">
    <property type="protein sequence ID" value="CAJ1404121.1"/>
    <property type="molecule type" value="Genomic_DNA"/>
</dbReference>
<evidence type="ECO:0000313" key="3">
    <source>
        <dbReference type="Proteomes" id="UP001178507"/>
    </source>
</evidence>
<keyword evidence="3" id="KW-1185">Reference proteome</keyword>
<proteinExistence type="predicted"/>
<evidence type="ECO:0000313" key="2">
    <source>
        <dbReference type="EMBL" id="CAJ1404121.1"/>
    </source>
</evidence>
<feature type="compositionally biased region" description="Acidic residues" evidence="1">
    <location>
        <begin position="2118"/>
        <end position="2139"/>
    </location>
</feature>
<organism evidence="2 3">
    <name type="scientific">Effrenium voratum</name>
    <dbReference type="NCBI Taxonomy" id="2562239"/>
    <lineage>
        <taxon>Eukaryota</taxon>
        <taxon>Sar</taxon>
        <taxon>Alveolata</taxon>
        <taxon>Dinophyceae</taxon>
        <taxon>Suessiales</taxon>
        <taxon>Symbiodiniaceae</taxon>
        <taxon>Effrenium</taxon>
    </lineage>
</organism>
<name>A0AA36NHR2_9DINO</name>
<feature type="compositionally biased region" description="Acidic residues" evidence="1">
    <location>
        <begin position="2153"/>
        <end position="2172"/>
    </location>
</feature>
<feature type="region of interest" description="Disordered" evidence="1">
    <location>
        <begin position="2096"/>
        <end position="2198"/>
    </location>
</feature>
<sequence>MVWATCSRQHRAQAEELYFFSRLAMRVYTELGSVVETAAAAHKFCLKKKPGSSHEMMLENSQECPEILAIQAAGSSEIQERMMMLLDDGAPDNGQCLQAVPSDDGTSPSVKHSTCNVDEERQVISPMAIPGIMWSMHESADRNTGEDLHKAFSSYCGAHGALVSLSYGQIFGGDVSGIKSKCHFAPVIKFGAFVDSTITYDKTSSDWPDWNTILADSPILCADGEALTGFKHQPAGNKFSYECSRIGGLGATYEYFSAQVEVKVWDAKRSNFLESLKMITVDCGANGLLSGFHFEFSEGGRWARSRYTCSKAGGAPVVMEPSTKIEQLTQAPEGVFCPVLLDQRTGRFEYENSITGDTLTFQSSGAWCVGSACSVPLGGADPIGVSMPGFEVLNVTDFAGEFEAKGIPKTMEGEGAGNLAKQLKKLKPPKRPAQPPKPKLQDFKAKQPEYSAECLDYQDLWKKVVETHINEAKEPVTEEAKLEADPGTEGEELLDYHPCAVAAGAGGIFGRMAGQSNKMAPENMLYSDWNDCMQGDINRDLLSAQLGFAETAYDLVGNAIQEGIKLVCAMPPDVEIAPLGAGAEVEPDSICDQVTDFVRTMVDLPVGFGFAGTAYALEEEGFNACNPLQVGFSRVFCDIHCVRDAVIRGDRTIIRNLEEATKISNDNMKKMVEWSTEANRVETEYLDKKIDHSLKVNTIYLEHIAQNTQPAEQLVLKNAATATQAMLKEMRGYAEAASFNAAGRHAARSALSNFLKTAQMLNANASLSQVQDFQNQVQSLHGALQMTGGGLSHAQVVGRQINHEVRQLQQRFTRQERSLGVYRRHSTEVHQTAKGWKRGTSEALLALDHIWWRLRNRLDAYLDVAESEVQDFQASFQVLGSYQDCKAGFEDLLHSYGASVAKMHKSHRLLKSTWREVANLLGELAAVIRDGGVFHTFAAAEGSKSPLAKQTLHQARFAVQGAIFLLHRFQAASMPPPDISVLKDFSAQVRRSYDEANESQCFGGAAVVDLLFLGGSHAEPKCDEPAEASSPALLQSRLTGSYDSAPSFAWLQNQSKTLAPQCQRRKQPPTPLAATEKIQHIRNEMLVARNLASSCNGIPLVAYHVNTSETTCCPTESWECAGCAKYSGKCEKCRGGFVTVANRCVSCLSTVGWTNELNQTCDALTVADCNDRPVNGQSNKQACCLCGGGVKSPTPFQYPDARFVVGADVVLKPLPRTAARYSVNSDCALAAHNLTLDGETGAISYAANKLKPAKAFSVQCEVTAHQDVGLEETVKVSVIVDSMTYGSGALIFDTVTKYSVATETSEWKDFSMICAPDAPWLSISAAGEVSLSATSIAGAITDTEAGENEYKGMDGAVCVVSALQKSNDKSTDEEFVKRSTTFAAIRPRPWPAITYEASYVEVVVGEELPPMKLQVPSGFEEGMGGLKPSSFHMSCVVDGNWNSPRPSPTWSFDTVWGVGLLGEHSILEILADGTISLAPAATMAKLFDGEDDGILAGSQQRKSVQLSCGVWGSFPGTDFQPVKTPVVIRIKDSMCWISETIQGQVVHEVTILDEATCRNNCRMSKRCSHYTFAHDKCKHWRIQNEGGSPVTAFAKVTDCSDLNTCLRLKHPEWVVAGDYCPVAYDFQRGGPVYRKDSTVKQEVMFLSTVLPGSTSSCAVGKWLVQTASGDDFVDSDMGYFELKGNERACLDAGLPSSGTGMSLNLATMACGKPLFPEAEEDGNGSFIPPPFLIVSGQFACPSRQLMKGAAGIHFESEAESMEPSDCQDGFKREERCKDYAGCQFYWSGTSHGAQTCRLYTGCDSLVREFGMEGDLLALPHNASCQVANPEACWKTSLRRQFLTQTQGTSPSFTRAAAVVNPGGTRSWTGNSTKGLTRETTYIEPFGDLSTIKLLGWSRMQNNMGIMRDVAGISSAVVQGLNPNKQYKWYIRQLPNTNTVSNKLTVNHGSQMTLSQFSRRRYWNKEGTVASTPRGEILMDFEAIDYPLNSFVEKSGASRRRDGIASSSCRRRYRITHCSCIADSGVCTGSKVSGSTCYAYGTTDVHGTTGKSASVRSQSQCMSMTFLKSHQVITSGGPSFSFLESGVNGTVAEAVADEADEADEDDREVSLDAVGTARDEDEEDIEDEVDVADEDHEGLDDEHLGELDEHSEAESSDADMAEEDKESDQEESSSESAGTEGWRRRRRRTLPSSVSASCPSGQSCMCFPDTFSEKAHTWTISHHCKEVWLSGETCHAKGGYAQAICADIPEPAARSWGTVTKSGSYASNQDSGPTAQCSGGKVMTGCWCKSTSGRGDGCARVWVDSGSNKCYGRTGPGLWAALECNIARDQATGSQRPTPGRAARLERKFSIGVLCRCECSLGKRPLPVSFVHGSQLTASCWTERFQSFRAALKESHETLHCVNGDWYNTLQGPELTSFACAPCVNVAGTGYSQYAKRNEQGGNPAQAEELYFFSRMAMRVYTELGSIVETAAAAHKFCLKKKPGSSHEMMLENSQECPEILAIQTAGSSEIQERMMMLLDDGAPDNGQCLQAVPSDDGTSPSMKHATCNVDEERQVISPMAIPGIMWSMHESADRNTGEDLHKAFSSYCGAHGALVSLSYGQIFGGDISGIKSKCHFAPVIKFGVFVDSTITYDKTSSDWPDWNTLLADSPILCADGEALTGFKHQPASNKFRYECSRIGGLGAKYEYFSAQVEVKVWDAKRSNFLESLKMITVDCGANGLLSGFHFEFSEGGRWARSRYTCSKAGGAPVVMEPSTKIEQLTQAPEGVFCPSAFDQRTGRFEYENSITGDTLTFQSSGAWCVGSACSVPLGGADPIGVSMPGFEVLNVTDFAGEFEAKGIPKTMEGEGAGNLAKQLKKLKPPKRPAQPPKPKLQDFKAKQPEYSAECLDYQDLWKKVVETHINEAKEPVTEEAKLEADPGTEGEELLDYHPCAVAKSAGGIFGRMAGQSGKMAPENMLYSDWNDCMQGDINRDLVSAQLGYAETAYDLVGNAIQEGIKLVCAMPPDVEIAPLGAGAEVEPDSICDQVTDFVRSMIDLPVGFGFAGNAYALEEEGFNACNPLQVGFSRVFCDIHCVRDAVIRGDRTIIRNLEEATKISNDNMKKMVEWSTEANRVETEYLDKKIDHSLKVNTIYLEHIAQNTQPAEQLVLKNAATATQAMLKEMRGYAEAASFNAAGRHAARSALSNFLKTAQMLNSNASLSQVQDFQNQVQSLHGALQMTGGGLSHAQVVGRQINHEVRQLQQRFTRQERSLGVYRRHSTEVHQTAKGWKRGTSEALLALDHIWWRLRSRLDAYLDVAESEVQHFQASFQALGSYQDCKAGFEDLLHSYGASVAKMHKSHRLLKSTWREVANLLGELAAVIRDGGVFHTFAAAEGCKSPLAKQTLQQARFAVQGAIFLLHRFQAASLPPPDVTVLKDFSAQVKRSYEEAHKKCQK</sequence>
<comment type="caution">
    <text evidence="2">The sequence shown here is derived from an EMBL/GenBank/DDBJ whole genome shotgun (WGS) entry which is preliminary data.</text>
</comment>
<reference evidence="2" key="1">
    <citation type="submission" date="2023-08" db="EMBL/GenBank/DDBJ databases">
        <authorList>
            <person name="Chen Y."/>
            <person name="Shah S."/>
            <person name="Dougan E. K."/>
            <person name="Thang M."/>
            <person name="Chan C."/>
        </authorList>
    </citation>
    <scope>NUCLEOTIDE SEQUENCE</scope>
</reference>
<evidence type="ECO:0000256" key="1">
    <source>
        <dbReference type="SAM" id="MobiDB-lite"/>
    </source>
</evidence>